<dbReference type="InterPro" id="IPR011705">
    <property type="entry name" value="BACK"/>
</dbReference>
<evidence type="ECO:0000259" key="2">
    <source>
        <dbReference type="SMART" id="SM00875"/>
    </source>
</evidence>
<organism evidence="3">
    <name type="scientific">Toxocara canis</name>
    <name type="common">Canine roundworm</name>
    <dbReference type="NCBI Taxonomy" id="6265"/>
    <lineage>
        <taxon>Eukaryota</taxon>
        <taxon>Metazoa</taxon>
        <taxon>Ecdysozoa</taxon>
        <taxon>Nematoda</taxon>
        <taxon>Chromadorea</taxon>
        <taxon>Rhabditida</taxon>
        <taxon>Spirurina</taxon>
        <taxon>Ascaridomorpha</taxon>
        <taxon>Ascaridoidea</taxon>
        <taxon>Toxocaridae</taxon>
        <taxon>Toxocara</taxon>
    </lineage>
</organism>
<dbReference type="EMBL" id="UYWY01022826">
    <property type="protein sequence ID" value="VDM46709.1"/>
    <property type="molecule type" value="Genomic_DNA"/>
</dbReference>
<name>A0A3P7GZS1_TOXCA</name>
<evidence type="ECO:0000313" key="3">
    <source>
        <dbReference type="EMBL" id="VDM46709.1"/>
    </source>
</evidence>
<dbReference type="SMART" id="SM00875">
    <property type="entry name" value="BACK"/>
    <property type="match status" value="1"/>
</dbReference>
<reference evidence="3" key="1">
    <citation type="submission" date="2018-11" db="EMBL/GenBank/DDBJ databases">
        <authorList>
            <consortium name="Pathogen Informatics"/>
        </authorList>
    </citation>
    <scope>NUCLEOTIDE SEQUENCE [LARGE SCALE GENOMIC DNA]</scope>
</reference>
<dbReference type="AlphaFoldDB" id="A0A3P7GZS1"/>
<feature type="region of interest" description="Disordered" evidence="1">
    <location>
        <begin position="332"/>
        <end position="464"/>
    </location>
</feature>
<accession>A0A3P7GZS1</accession>
<proteinExistence type="predicted"/>
<dbReference type="Gene3D" id="1.25.40.420">
    <property type="match status" value="1"/>
</dbReference>
<protein>
    <recommendedName>
        <fullName evidence="2">BACK domain-containing protein</fullName>
    </recommendedName>
</protein>
<dbReference type="Pfam" id="PF07707">
    <property type="entry name" value="BACK"/>
    <property type="match status" value="1"/>
</dbReference>
<gene>
    <name evidence="3" type="ORF">TCNE_LOCUS15388</name>
</gene>
<feature type="domain" description="BACK" evidence="2">
    <location>
        <begin position="121"/>
        <end position="221"/>
    </location>
</feature>
<sequence length="485" mass="53387">MGLASAAMALTSNKTILIRSHKNNFIVDVDIFAKYSDLIKKLRPSKKLPPSLDLSNYAVTAVSTLCDFVNDTGRANARITTFILGDLIELSRVLQIGLLRQKIEQFVVESAENNPRFVMHALTMLSNDKELIESQLGQKVVDIAVVDFTRICNTSPFNEIPADIIVRLLDRCDLPVDSEYQVAEVAVRWLASKPERVRHAYRVLRCIRVSNLNAEQRAQLEALIAAMPQYSTTIAAFAHYAFNSTNALRVCTLAEHALPCFKRCARQVAQSEFTCVFSFPRTFSVNSITKAVERSTKCAQVETNGGTLVERSVVSVAPQRKTTRAERMATYEKEAKKRGQSRRHFAVAPGVSSHKPKVSVVKKEVKKTQNNAHGGTSSTKCANENLKTSESKAVPSFKGEPKKSRKDVPRASPTSTSDEDDDGSSERKGGSSAAKSVDKKTAQSRKAAGISPATHTTASDCRARTINDISVQDKQLQPDERLLDA</sequence>
<evidence type="ECO:0000256" key="1">
    <source>
        <dbReference type="SAM" id="MobiDB-lite"/>
    </source>
</evidence>
<feature type="compositionally biased region" description="Basic and acidic residues" evidence="1">
    <location>
        <begin position="399"/>
        <end position="409"/>
    </location>
</feature>
<feature type="compositionally biased region" description="Polar residues" evidence="1">
    <location>
        <begin position="368"/>
        <end position="388"/>
    </location>
</feature>